<feature type="region of interest" description="Disordered" evidence="5">
    <location>
        <begin position="8"/>
        <end position="29"/>
    </location>
</feature>
<dbReference type="GO" id="GO:0005290">
    <property type="term" value="F:L-histidine transmembrane transporter activity"/>
    <property type="evidence" value="ECO:0007669"/>
    <property type="project" value="TreeGrafter"/>
</dbReference>
<reference evidence="8" key="1">
    <citation type="submission" date="2025-08" db="UniProtKB">
        <authorList>
            <consortium name="Ensembl"/>
        </authorList>
    </citation>
    <scope>IDENTIFICATION</scope>
</reference>
<evidence type="ECO:0000313" key="8">
    <source>
        <dbReference type="Ensembl" id="ENSCCRP00015099676.1"/>
    </source>
</evidence>
<dbReference type="GO" id="GO:0015182">
    <property type="term" value="F:L-asparagine transmembrane transporter activity"/>
    <property type="evidence" value="ECO:0007669"/>
    <property type="project" value="TreeGrafter"/>
</dbReference>
<feature type="transmembrane region" description="Helical" evidence="6">
    <location>
        <begin position="149"/>
        <end position="167"/>
    </location>
</feature>
<dbReference type="Pfam" id="PF01490">
    <property type="entry name" value="Aa_trans"/>
    <property type="match status" value="1"/>
</dbReference>
<accession>A0A8C2A543</accession>
<feature type="transmembrane region" description="Helical" evidence="6">
    <location>
        <begin position="374"/>
        <end position="396"/>
    </location>
</feature>
<evidence type="ECO:0000256" key="6">
    <source>
        <dbReference type="SAM" id="Phobius"/>
    </source>
</evidence>
<feature type="transmembrane region" description="Helical" evidence="6">
    <location>
        <begin position="312"/>
        <end position="330"/>
    </location>
</feature>
<feature type="transmembrane region" description="Helical" evidence="6">
    <location>
        <begin position="179"/>
        <end position="204"/>
    </location>
</feature>
<keyword evidence="3 6" id="KW-1133">Transmembrane helix</keyword>
<dbReference type="PANTHER" id="PTHR22950">
    <property type="entry name" value="AMINO ACID TRANSPORTER"/>
    <property type="match status" value="1"/>
</dbReference>
<comment type="subcellular location">
    <subcellularLocation>
        <location evidence="1">Membrane</location>
        <topology evidence="1">Multi-pass membrane protein</topology>
    </subcellularLocation>
</comment>
<feature type="transmembrane region" description="Helical" evidence="6">
    <location>
        <begin position="225"/>
        <end position="249"/>
    </location>
</feature>
<dbReference type="GO" id="GO:0015817">
    <property type="term" value="P:histidine transport"/>
    <property type="evidence" value="ECO:0007669"/>
    <property type="project" value="TreeGrafter"/>
</dbReference>
<dbReference type="Ensembl" id="ENSCCRT00015102903.1">
    <property type="protein sequence ID" value="ENSCCRP00015099676.1"/>
    <property type="gene ID" value="ENSCCRG00015039976.1"/>
</dbReference>
<evidence type="ECO:0000256" key="2">
    <source>
        <dbReference type="ARBA" id="ARBA00022692"/>
    </source>
</evidence>
<feature type="domain" description="Amino acid transporter transmembrane" evidence="7">
    <location>
        <begin position="192"/>
        <end position="396"/>
    </location>
</feature>
<organism evidence="8 9">
    <name type="scientific">Cyprinus carpio</name>
    <name type="common">Common carp</name>
    <dbReference type="NCBI Taxonomy" id="7962"/>
    <lineage>
        <taxon>Eukaryota</taxon>
        <taxon>Metazoa</taxon>
        <taxon>Chordata</taxon>
        <taxon>Craniata</taxon>
        <taxon>Vertebrata</taxon>
        <taxon>Euteleostomi</taxon>
        <taxon>Actinopterygii</taxon>
        <taxon>Neopterygii</taxon>
        <taxon>Teleostei</taxon>
        <taxon>Ostariophysi</taxon>
        <taxon>Cypriniformes</taxon>
        <taxon>Cyprinidae</taxon>
        <taxon>Cyprininae</taxon>
        <taxon>Cyprinus</taxon>
    </lineage>
</organism>
<protein>
    <submittedName>
        <fullName evidence="8">Solute carrier family 38 member 3a</fullName>
    </submittedName>
</protein>
<keyword evidence="4 6" id="KW-0472">Membrane</keyword>
<evidence type="ECO:0000256" key="1">
    <source>
        <dbReference type="ARBA" id="ARBA00004141"/>
    </source>
</evidence>
<feature type="transmembrane region" description="Helical" evidence="6">
    <location>
        <begin position="269"/>
        <end position="291"/>
    </location>
</feature>
<dbReference type="PANTHER" id="PTHR22950:SF22">
    <property type="entry name" value="SODIUM-COUPLED NEUTRAL AMINO ACID TRANSPORTER 3"/>
    <property type="match status" value="1"/>
</dbReference>
<feature type="compositionally biased region" description="Polar residues" evidence="5">
    <location>
        <begin position="9"/>
        <end position="23"/>
    </location>
</feature>
<feature type="transmembrane region" description="Helical" evidence="6">
    <location>
        <begin position="75"/>
        <end position="97"/>
    </location>
</feature>
<evidence type="ECO:0000256" key="5">
    <source>
        <dbReference type="SAM" id="MobiDB-lite"/>
    </source>
</evidence>
<dbReference type="GO" id="GO:0015186">
    <property type="term" value="F:L-glutamine transmembrane transporter activity"/>
    <property type="evidence" value="ECO:0007669"/>
    <property type="project" value="TreeGrafter"/>
</dbReference>
<dbReference type="Proteomes" id="UP000694700">
    <property type="component" value="Unplaced"/>
</dbReference>
<keyword evidence="2 6" id="KW-0812">Transmembrane</keyword>
<dbReference type="AlphaFoldDB" id="A0A8C2A543"/>
<feature type="transmembrane region" description="Helical" evidence="6">
    <location>
        <begin position="336"/>
        <end position="362"/>
    </location>
</feature>
<dbReference type="InterPro" id="IPR013057">
    <property type="entry name" value="AA_transpt_TM"/>
</dbReference>
<feature type="transmembrane region" description="Helical" evidence="6">
    <location>
        <begin position="47"/>
        <end position="69"/>
    </location>
</feature>
<evidence type="ECO:0000256" key="4">
    <source>
        <dbReference type="ARBA" id="ARBA00023136"/>
    </source>
</evidence>
<evidence type="ECO:0000256" key="3">
    <source>
        <dbReference type="ARBA" id="ARBA00022989"/>
    </source>
</evidence>
<evidence type="ECO:0000313" key="9">
    <source>
        <dbReference type="Proteomes" id="UP000694700"/>
    </source>
</evidence>
<dbReference type="GO" id="GO:0005886">
    <property type="term" value="C:plasma membrane"/>
    <property type="evidence" value="ECO:0007669"/>
    <property type="project" value="TreeGrafter"/>
</dbReference>
<proteinExistence type="predicted"/>
<evidence type="ECO:0000259" key="7">
    <source>
        <dbReference type="Pfam" id="PF01490"/>
    </source>
</evidence>
<name>A0A8C2A543_CYPCA</name>
<sequence>MGVMCVFSTDRTPGNAEANQAESSEFMPNADDKKTPRFTDFEGKTSFGMSVFNLGNAIMGSGILGLAYAMANTGIVLFIILLTAVAGLSLYSIHLLLKSSGVVGIRAYEQLGFRAFGTPGKMAAGIAITLQNIGGETLSNITMEWYLNGNYLVVIVSCSVILPLALMKQLGYLGYTSGFSLSCMVFFLIAAAYTVPILAFAFVCHPEVLPIYTELRNPTKTKMQHISNISIGVMYIMYLLAALFGYLTFIDKVEAELLHTYSRIDPYDTLILCVRLAVLTAVTLTVPIVLFPVRRAIQQLFFPNKTFWWPRHIAIAVTLLTLINLLVIFAPNILGIFGVIGATSAPCLIFIFPAVFYIRIVPEEEEPMRSAPKILAACFAFLGVLFMVMSISFIIIDWTSGTSKGSSGH</sequence>